<evidence type="ECO:0000313" key="16">
    <source>
        <dbReference type="Proteomes" id="UP000801864"/>
    </source>
</evidence>
<keyword evidence="5" id="KW-0732">Signal</keyword>
<feature type="transmembrane region" description="Helical" evidence="13">
    <location>
        <begin position="1583"/>
        <end position="1606"/>
    </location>
</feature>
<reference evidence="15 16" key="1">
    <citation type="submission" date="2018-06" db="EMBL/GenBank/DDBJ databases">
        <title>Genome analysis of cellulolytic fungus Trichoderma lentiforme CFAM-422.</title>
        <authorList>
            <person name="Steindorff A.S."/>
            <person name="Formighieri E.F."/>
            <person name="Midorikawa G.E.O."/>
            <person name="Tamietti M.S."/>
            <person name="Ramos E.Z."/>
            <person name="Silva A.S."/>
            <person name="Bon E.P.S."/>
            <person name="Mendes T.D."/>
            <person name="Damaso M.C.T."/>
            <person name="Favaro L.C.L."/>
        </authorList>
    </citation>
    <scope>NUCLEOTIDE SEQUENCE [LARGE SCALE GENOMIC DNA]</scope>
    <source>
        <strain evidence="15 16">CFAM-422</strain>
    </source>
</reference>
<evidence type="ECO:0000256" key="2">
    <source>
        <dbReference type="ARBA" id="ARBA00005585"/>
    </source>
</evidence>
<feature type="transmembrane region" description="Helical" evidence="13">
    <location>
        <begin position="1220"/>
        <end position="1245"/>
    </location>
</feature>
<dbReference type="GO" id="GO:0006629">
    <property type="term" value="P:lipid metabolic process"/>
    <property type="evidence" value="ECO:0007669"/>
    <property type="project" value="UniProtKB-KW"/>
</dbReference>
<dbReference type="InterPro" id="IPR000731">
    <property type="entry name" value="SSD"/>
</dbReference>
<keyword evidence="8" id="KW-0443">Lipid metabolism</keyword>
<feature type="transmembrane region" description="Helical" evidence="13">
    <location>
        <begin position="1195"/>
        <end position="1214"/>
    </location>
</feature>
<feature type="transmembrane region" description="Helical" evidence="13">
    <location>
        <begin position="1696"/>
        <end position="1716"/>
    </location>
</feature>
<proteinExistence type="inferred from homology"/>
<evidence type="ECO:0000256" key="4">
    <source>
        <dbReference type="ARBA" id="ARBA00022692"/>
    </source>
</evidence>
<dbReference type="SUPFAM" id="SSF53474">
    <property type="entry name" value="alpha/beta-Hydrolases"/>
    <property type="match status" value="1"/>
</dbReference>
<dbReference type="InterPro" id="IPR053956">
    <property type="entry name" value="NPC1_MLD"/>
</dbReference>
<feature type="compositionally biased region" description="Basic and acidic residues" evidence="12">
    <location>
        <begin position="315"/>
        <end position="329"/>
    </location>
</feature>
<gene>
    <name evidence="15" type="ORF">CFAM422_012922</name>
</gene>
<feature type="domain" description="SSD" evidence="14">
    <location>
        <begin position="1074"/>
        <end position="1245"/>
    </location>
</feature>
<dbReference type="PANTHER" id="PTHR45727">
    <property type="entry name" value="NPC INTRACELLULAR CHOLESTEROL TRANSPORTER 1"/>
    <property type="match status" value="1"/>
</dbReference>
<keyword evidence="9 13" id="KW-0472">Membrane</keyword>
<feature type="transmembrane region" description="Helical" evidence="13">
    <location>
        <begin position="1079"/>
        <end position="1101"/>
    </location>
</feature>
<feature type="transmembrane region" description="Helical" evidence="13">
    <location>
        <begin position="1113"/>
        <end position="1137"/>
    </location>
</feature>
<feature type="transmembrane region" description="Helical" evidence="13">
    <location>
        <begin position="1143"/>
        <end position="1165"/>
    </location>
</feature>
<dbReference type="InterPro" id="IPR053958">
    <property type="entry name" value="HMGCR/SNAP/NPC1-like_SSD"/>
</dbReference>
<keyword evidence="7" id="KW-0445">Lipid transport</keyword>
<dbReference type="InterPro" id="IPR029058">
    <property type="entry name" value="AB_hydrolase_fold"/>
</dbReference>
<evidence type="ECO:0000256" key="11">
    <source>
        <dbReference type="ARBA" id="ARBA00023180"/>
    </source>
</evidence>
<evidence type="ECO:0000256" key="13">
    <source>
        <dbReference type="SAM" id="Phobius"/>
    </source>
</evidence>
<dbReference type="GO" id="GO:0016020">
    <property type="term" value="C:membrane"/>
    <property type="evidence" value="ECO:0007669"/>
    <property type="project" value="TreeGrafter"/>
</dbReference>
<dbReference type="Pfam" id="PF12349">
    <property type="entry name" value="Sterol-sensing"/>
    <property type="match status" value="1"/>
</dbReference>
<comment type="similarity">
    <text evidence="2">Belongs to the patched family.</text>
</comment>
<comment type="caution">
    <text evidence="15">The sequence shown here is derived from an EMBL/GenBank/DDBJ whole genome shotgun (WGS) entry which is preliminary data.</text>
</comment>
<dbReference type="Pfam" id="PF22314">
    <property type="entry name" value="NPC1_MLD"/>
    <property type="match status" value="1"/>
</dbReference>
<evidence type="ECO:0000256" key="1">
    <source>
        <dbReference type="ARBA" id="ARBA00004127"/>
    </source>
</evidence>
<feature type="region of interest" description="Disordered" evidence="12">
    <location>
        <begin position="307"/>
        <end position="329"/>
    </location>
</feature>
<dbReference type="Gene3D" id="1.20.1640.10">
    <property type="entry name" value="Multidrug efflux transporter AcrB transmembrane domain"/>
    <property type="match status" value="2"/>
</dbReference>
<protein>
    <submittedName>
        <fullName evidence="15">Niemann-Pick type C-related protein 1</fullName>
    </submittedName>
</protein>
<sequence>MFSSFGRRCFSVLRSTHPRIRKTVSVTCGSGGSVDIESQHSANACSSLYNIDEFSPSKFLVVHLPPLPESANGVKQLPEFLHDWPVASINYRWTTERLNAASQEDDEKFLNTASWPVPMHDVAFAYQWIAEALMPPDNGRGSIYVYGSHLGAGLAMSLSLTESHPHKPFCVRGVATYNGIYNWTMFLPGYKVLGAKSVRDAMRAMRRANGNARLDSLHGRLVSLFQEPANLFDPFASPSLFFHNPGLSIPESFYASAEFAGVVSAMKGEKSALGMETAGTPRRSYLVFPPRQSTLKIPETMLLHDAPSQSHLHQHSPEKKTKTEKSSLKVHDTRHTFMAQADEMASLMRRSIARVELKERARWDEDVQYLAEEPERRINVVDVGQEREELGLNDAGQRIAAARLIPSGTSPSTAQSTYATPYINQPTATAPSLSIRDAIIRTNTIDHHNNTEALLLDTFDFTATDEALGKLVPARILMAIRPRGAMRLAVLQSGLAALLFGLSAHAESYTPKHELGRCAFRGQCGKQSLFGKELPCVDNGLAHDPEEDLRKELVELCGAEWGEGPVCCNMEQVQALKSEMGTPKTLIGSCPACKTNFFNLFCKFTCSPDQSTFINVTDAAKKSGKLLVTELDQLVSEEYGSGLYDSCKEVKFGGANSRAMDLIGGGAKNYHDMLKFLGDKKPFVGSPFQINFPEKYDEPGMEPKEMKPKKCNDEDPAYRCVCVDCPEVCPTLPDVKEAGSCKVGKLPCLSFASIFTYGVLLLALFTAVFGHIFWFRYLKRRVERTRLLHESSHSDDEDEGGPILTDAMRDQPTKRYWLNDKCDKAFRNLGDTAARFPGLTIGISLLVVGILSAGWFRFDIEQDPARLWVSPSSAAAQEKEYFDSNFGRFFRAEKIFLVNDTESSGPSPVLSYETLQWWTEVEKSVEKLQGSTYGSSLDDVCFKPTGDACVVQSVTQYWYSKGGDIDPNYWKEDLRSCARSPVDCRPAFGQPIEPTMILGGYGHDVAESQAMTVTWVVNNAPENSNTLARAIDWENALRDRLLEAQEEAKSRGLRLSFTTEISLEQELNKSTNTDAKIVVISYIVMFIYACLALGTPLKHLFGNPALLLVESKVTLGLAGIIIVLMSISASIGFFSWVGLKATLIIVEVIPFIVLAVGVDNIFLIVHELERVNINFPDQMVEERVARALGRMGPSILFSALTETFAFALGSAVGMPAVRNFAAYAAGAVLINAVLQMTMFVSFLALNQMRVEDHRCEFWPWWQIKKARITLNGSNGYPPATGRVADADEESYLQIFIRNTYAPTLLRRQTKVAVVAIFLGLLSAAIALLPGIQLGLDQRVAIPDGSYLIPYFNDLYDYLETGPPVYFVTRGVDASQRPQQQAICSRFTTCELFSLTNTLELERQRSHLSYIMTPTASWVDDFFLWLNPLYEQCCIERGSTCFADRQPAWNTSLYGMPENDEFIHYLKKFLAAKTDDVCPLGGQASYGDAVVLDDESAHVKATHFRTAHTRLRSQEDFIKAYSSARRIASDITKATGADIFPYSVFYIFFDQYLSIIQLTAGLLGAAVGAIFIIASFLLGSVLTAAIVTLTVIMSVVDIMGAMVLFNVSLNAVSLVNLIICVGISVEFCAHIARAFMFPSRTVMENSFNVNGRDARAWTALVNVGGSVFSGITVTKLLGVSVLAFTRSKIFEIYYFRVWLALVVFAALHALVFLPVALSLGGGEGYVDPESEGTAAQDLTDRRWRAITIHDNSDSEDDY</sequence>
<dbReference type="EMBL" id="QLNT01000034">
    <property type="protein sequence ID" value="KAF3056036.1"/>
    <property type="molecule type" value="Genomic_DNA"/>
</dbReference>
<keyword evidence="16" id="KW-1185">Reference proteome</keyword>
<evidence type="ECO:0000256" key="12">
    <source>
        <dbReference type="SAM" id="MobiDB-lite"/>
    </source>
</evidence>
<feature type="transmembrane region" description="Helical" evidence="13">
    <location>
        <begin position="1655"/>
        <end position="1684"/>
    </location>
</feature>
<dbReference type="SUPFAM" id="SSF82866">
    <property type="entry name" value="Multidrug efflux transporter AcrB transmembrane domain"/>
    <property type="match status" value="2"/>
</dbReference>
<keyword evidence="11" id="KW-0325">Glycoprotein</keyword>
<dbReference type="FunFam" id="1.20.1640.10:FF:000008">
    <property type="entry name" value="NPC intracellular cholesterol transporter 1"/>
    <property type="match status" value="1"/>
</dbReference>
<dbReference type="Proteomes" id="UP000801864">
    <property type="component" value="Unassembled WGS sequence"/>
</dbReference>
<feature type="transmembrane region" description="Helical" evidence="13">
    <location>
        <begin position="836"/>
        <end position="856"/>
    </location>
</feature>
<evidence type="ECO:0000256" key="6">
    <source>
        <dbReference type="ARBA" id="ARBA00022989"/>
    </source>
</evidence>
<dbReference type="PANTHER" id="PTHR45727:SF2">
    <property type="entry name" value="NPC INTRACELLULAR CHOLESTEROL TRANSPORTER 1"/>
    <property type="match status" value="1"/>
</dbReference>
<dbReference type="GO" id="GO:0015918">
    <property type="term" value="P:sterol transport"/>
    <property type="evidence" value="ECO:0007669"/>
    <property type="project" value="TreeGrafter"/>
</dbReference>
<evidence type="ECO:0000259" key="14">
    <source>
        <dbReference type="PROSITE" id="PS50156"/>
    </source>
</evidence>
<name>A0A9P4X1J9_9HYPO</name>
<dbReference type="GO" id="GO:0032934">
    <property type="term" value="F:sterol binding"/>
    <property type="evidence" value="ECO:0007669"/>
    <property type="project" value="TreeGrafter"/>
</dbReference>
<evidence type="ECO:0000256" key="10">
    <source>
        <dbReference type="ARBA" id="ARBA00023157"/>
    </source>
</evidence>
<feature type="transmembrane region" description="Helical" evidence="13">
    <location>
        <begin position="1530"/>
        <end position="1548"/>
    </location>
</feature>
<dbReference type="FunFam" id="1.20.1640.10:FF:000029">
    <property type="entry name" value="Putative Patched sphingolipid transporter"/>
    <property type="match status" value="1"/>
</dbReference>
<evidence type="ECO:0000313" key="15">
    <source>
        <dbReference type="EMBL" id="KAF3056036.1"/>
    </source>
</evidence>
<evidence type="ECO:0000256" key="3">
    <source>
        <dbReference type="ARBA" id="ARBA00022448"/>
    </source>
</evidence>
<evidence type="ECO:0000256" key="9">
    <source>
        <dbReference type="ARBA" id="ARBA00023136"/>
    </source>
</evidence>
<comment type="subcellular location">
    <subcellularLocation>
        <location evidence="1">Endomembrane system</location>
        <topology evidence="1">Multi-pass membrane protein</topology>
    </subcellularLocation>
</comment>
<organism evidence="15 16">
    <name type="scientific">Trichoderma lentiforme</name>
    <dbReference type="NCBI Taxonomy" id="1567552"/>
    <lineage>
        <taxon>Eukaryota</taxon>
        <taxon>Fungi</taxon>
        <taxon>Dikarya</taxon>
        <taxon>Ascomycota</taxon>
        <taxon>Pezizomycotina</taxon>
        <taxon>Sordariomycetes</taxon>
        <taxon>Hypocreomycetidae</taxon>
        <taxon>Hypocreales</taxon>
        <taxon>Hypocreaceae</taxon>
        <taxon>Trichoderma</taxon>
    </lineage>
</organism>
<accession>A0A9P4X1J9</accession>
<keyword evidence="3" id="KW-0813">Transport</keyword>
<feature type="transmembrane region" description="Helical" evidence="13">
    <location>
        <begin position="1555"/>
        <end position="1577"/>
    </location>
</feature>
<evidence type="ECO:0000256" key="7">
    <source>
        <dbReference type="ARBA" id="ARBA00023055"/>
    </source>
</evidence>
<dbReference type="InterPro" id="IPR032190">
    <property type="entry name" value="NPC1_N"/>
</dbReference>
<keyword evidence="10" id="KW-1015">Disulfide bond</keyword>
<feature type="transmembrane region" description="Helical" evidence="13">
    <location>
        <begin position="1613"/>
        <end position="1635"/>
    </location>
</feature>
<evidence type="ECO:0000256" key="8">
    <source>
        <dbReference type="ARBA" id="ARBA00023098"/>
    </source>
</evidence>
<feature type="transmembrane region" description="Helical" evidence="13">
    <location>
        <begin position="754"/>
        <end position="778"/>
    </location>
</feature>
<dbReference type="Gene3D" id="3.40.50.1820">
    <property type="entry name" value="alpha/beta hydrolase"/>
    <property type="match status" value="1"/>
</dbReference>
<feature type="transmembrane region" description="Helical" evidence="13">
    <location>
        <begin position="1311"/>
        <end position="1331"/>
    </location>
</feature>
<dbReference type="Pfam" id="PF16414">
    <property type="entry name" value="NPC1_N"/>
    <property type="match status" value="1"/>
</dbReference>
<dbReference type="PROSITE" id="PS50156">
    <property type="entry name" value="SSD"/>
    <property type="match status" value="1"/>
</dbReference>
<keyword evidence="4 13" id="KW-0812">Transmembrane</keyword>
<dbReference type="GO" id="GO:0012505">
    <property type="term" value="C:endomembrane system"/>
    <property type="evidence" value="ECO:0007669"/>
    <property type="project" value="UniProtKB-SubCell"/>
</dbReference>
<keyword evidence="6 13" id="KW-1133">Transmembrane helix</keyword>
<evidence type="ECO:0000256" key="5">
    <source>
        <dbReference type="ARBA" id="ARBA00022729"/>
    </source>
</evidence>